<dbReference type="PANTHER" id="PTHR43822:SF2">
    <property type="entry name" value="HOMOACONITASE, MITOCHONDRIAL"/>
    <property type="match status" value="1"/>
</dbReference>
<dbReference type="InterPro" id="IPR036008">
    <property type="entry name" value="Aconitase_4Fe-4S_dom"/>
</dbReference>
<dbReference type="SUPFAM" id="SSF53732">
    <property type="entry name" value="Aconitase iron-sulfur domain"/>
    <property type="match status" value="1"/>
</dbReference>
<name>A0A0G4LWD5_VERLO</name>
<evidence type="ECO:0000256" key="1">
    <source>
        <dbReference type="ARBA" id="ARBA00022723"/>
    </source>
</evidence>
<organism evidence="6 7">
    <name type="scientific">Verticillium longisporum</name>
    <name type="common">Verticillium dahliae var. longisporum</name>
    <dbReference type="NCBI Taxonomy" id="100787"/>
    <lineage>
        <taxon>Eukaryota</taxon>
        <taxon>Fungi</taxon>
        <taxon>Dikarya</taxon>
        <taxon>Ascomycota</taxon>
        <taxon>Pezizomycotina</taxon>
        <taxon>Sordariomycetes</taxon>
        <taxon>Hypocreomycetidae</taxon>
        <taxon>Glomerellales</taxon>
        <taxon>Plectosphaerellaceae</taxon>
        <taxon>Verticillium</taxon>
    </lineage>
</organism>
<evidence type="ECO:0000259" key="5">
    <source>
        <dbReference type="Pfam" id="PF00330"/>
    </source>
</evidence>
<dbReference type="Proteomes" id="UP000045706">
    <property type="component" value="Unassembled WGS sequence"/>
</dbReference>
<keyword evidence="4" id="KW-0456">Lyase</keyword>
<feature type="domain" description="Aconitase/3-isopropylmalate dehydratase large subunit alpha/beta/alpha" evidence="5">
    <location>
        <begin position="2"/>
        <end position="172"/>
    </location>
</feature>
<dbReference type="AlphaFoldDB" id="A0A0G4LWD5"/>
<keyword evidence="2" id="KW-0408">Iron</keyword>
<feature type="non-terminal residue" evidence="6">
    <location>
        <position position="1"/>
    </location>
</feature>
<keyword evidence="3" id="KW-0411">Iron-sulfur</keyword>
<dbReference type="Pfam" id="PF00330">
    <property type="entry name" value="Aconitase"/>
    <property type="match status" value="1"/>
</dbReference>
<dbReference type="Gene3D" id="3.30.499.10">
    <property type="entry name" value="Aconitase, domain 3"/>
    <property type="match status" value="1"/>
</dbReference>
<dbReference type="InterPro" id="IPR050067">
    <property type="entry name" value="IPM_dehydratase_rel_enz"/>
</dbReference>
<evidence type="ECO:0000256" key="3">
    <source>
        <dbReference type="ARBA" id="ARBA00023014"/>
    </source>
</evidence>
<reference evidence="7" key="1">
    <citation type="submission" date="2015-05" db="EMBL/GenBank/DDBJ databases">
        <authorList>
            <person name="Fogelqvist Johan"/>
        </authorList>
    </citation>
    <scope>NUCLEOTIDE SEQUENCE [LARGE SCALE GENOMIC DNA]</scope>
</reference>
<feature type="non-terminal residue" evidence="6">
    <location>
        <position position="173"/>
    </location>
</feature>
<evidence type="ECO:0000313" key="6">
    <source>
        <dbReference type="EMBL" id="CRK26386.1"/>
    </source>
</evidence>
<sequence>EKILQRYSVNLPDGKVVRSGDYVQIQPHRCLTHDNTWPVAMRFMSTGATKIKDPSQLVFALDHDVQNKSPSNVKKYEQIQEFAKKHGVNFFPAGHGIGHQIMVEELFVWPGTLCVGSDSHSNMYGALGSLGVALVRTDAAGIFATGKSWFQCPPVVQVNLLGTLPPGVRGKDR</sequence>
<evidence type="ECO:0000256" key="4">
    <source>
        <dbReference type="ARBA" id="ARBA00023239"/>
    </source>
</evidence>
<dbReference type="InterPro" id="IPR001030">
    <property type="entry name" value="Acoase/IPM_deHydtase_lsu_aba"/>
</dbReference>
<dbReference type="GO" id="GO:0051536">
    <property type="term" value="F:iron-sulfur cluster binding"/>
    <property type="evidence" value="ECO:0007669"/>
    <property type="project" value="UniProtKB-KW"/>
</dbReference>
<dbReference type="PANTHER" id="PTHR43822">
    <property type="entry name" value="HOMOACONITASE, MITOCHONDRIAL-RELATED"/>
    <property type="match status" value="1"/>
</dbReference>
<accession>A0A0G4LWD5</accession>
<proteinExistence type="predicted"/>
<evidence type="ECO:0000256" key="2">
    <source>
        <dbReference type="ARBA" id="ARBA00023004"/>
    </source>
</evidence>
<dbReference type="GO" id="GO:0016829">
    <property type="term" value="F:lyase activity"/>
    <property type="evidence" value="ECO:0007669"/>
    <property type="project" value="UniProtKB-KW"/>
</dbReference>
<dbReference type="GO" id="GO:0046872">
    <property type="term" value="F:metal ion binding"/>
    <property type="evidence" value="ECO:0007669"/>
    <property type="project" value="UniProtKB-KW"/>
</dbReference>
<dbReference type="EMBL" id="CVQI01019213">
    <property type="protein sequence ID" value="CRK26386.1"/>
    <property type="molecule type" value="Genomic_DNA"/>
</dbReference>
<protein>
    <recommendedName>
        <fullName evidence="5">Aconitase/3-isopropylmalate dehydratase large subunit alpha/beta/alpha domain-containing protein</fullName>
    </recommendedName>
</protein>
<dbReference type="InterPro" id="IPR015931">
    <property type="entry name" value="Acnase/IPM_dHydase_lsu_aba_1/3"/>
</dbReference>
<keyword evidence="1" id="KW-0479">Metal-binding</keyword>
<gene>
    <name evidence="6" type="ORF">BN1723_018273</name>
</gene>
<evidence type="ECO:0000313" key="7">
    <source>
        <dbReference type="Proteomes" id="UP000045706"/>
    </source>
</evidence>
<dbReference type="GO" id="GO:0043436">
    <property type="term" value="P:oxoacid metabolic process"/>
    <property type="evidence" value="ECO:0007669"/>
    <property type="project" value="UniProtKB-ARBA"/>
</dbReference>